<dbReference type="EMBL" id="JFFI01001405">
    <property type="protein sequence ID" value="KXH60247.1"/>
    <property type="molecule type" value="Genomic_DNA"/>
</dbReference>
<protein>
    <submittedName>
        <fullName evidence="1">Uncharacterized protein</fullName>
    </submittedName>
</protein>
<proteinExistence type="predicted"/>
<dbReference type="OrthoDB" id="4807109at2759"/>
<dbReference type="AlphaFoldDB" id="A0A135UIS1"/>
<keyword evidence="2" id="KW-1185">Reference proteome</keyword>
<name>A0A135UIS1_9PEZI</name>
<gene>
    <name evidence="1" type="ORF">CSAL01_11278</name>
</gene>
<reference evidence="1 2" key="1">
    <citation type="submission" date="2014-02" db="EMBL/GenBank/DDBJ databases">
        <title>The genome sequence of Colletotrichum salicis CBS 607.94.</title>
        <authorList>
            <person name="Baroncelli R."/>
            <person name="Thon M.R."/>
        </authorList>
    </citation>
    <scope>NUCLEOTIDE SEQUENCE [LARGE SCALE GENOMIC DNA]</scope>
    <source>
        <strain evidence="1 2">CBS 607.94</strain>
    </source>
</reference>
<organism evidence="1 2">
    <name type="scientific">Colletotrichum salicis</name>
    <dbReference type="NCBI Taxonomy" id="1209931"/>
    <lineage>
        <taxon>Eukaryota</taxon>
        <taxon>Fungi</taxon>
        <taxon>Dikarya</taxon>
        <taxon>Ascomycota</taxon>
        <taxon>Pezizomycotina</taxon>
        <taxon>Sordariomycetes</taxon>
        <taxon>Hypocreomycetidae</taxon>
        <taxon>Glomerellales</taxon>
        <taxon>Glomerellaceae</taxon>
        <taxon>Colletotrichum</taxon>
        <taxon>Colletotrichum acutatum species complex</taxon>
    </lineage>
</organism>
<accession>A0A135UIS1</accession>
<evidence type="ECO:0000313" key="2">
    <source>
        <dbReference type="Proteomes" id="UP000070121"/>
    </source>
</evidence>
<sequence>MEDGEFFLSSETVKTLKQCCPNLVDISFDLEPHPYRPDCDRYCRDDDSWGDPEPLMPIPEDLKYSIADFNVFSGLTGLHLTGLQGPLPKWIETIARILGSSPKLTDLSLSLSRATADTFYTLDDRDPTYDFLMDLGNHYGDLGHAPLHLKALKLYHPVLLCLDEDWTYDYLNKLTDLKYLKELRLFNQSVIMRWSYLSETPPLAYDAIDPSTMPNLRQLTVRGWCADTDHCFEELTSEYVSQLSVRVDPQTFVRSGNYLRELDDMLNHPEALSAKELILPQNWPEDGTDAPENYDMFKVLEPCHWITPSASLSTPRWPHYAKFRINGGNPEDSVQRVKRMEYLKPEIIAAKCKQLTYMRLHGHGIKIGRPSEGTAEFEYLEEEDDAVVGAFFRKDSPEDNIWIPEKMDSDYVEPPRPL</sequence>
<evidence type="ECO:0000313" key="1">
    <source>
        <dbReference type="EMBL" id="KXH60247.1"/>
    </source>
</evidence>
<comment type="caution">
    <text evidence="1">The sequence shown here is derived from an EMBL/GenBank/DDBJ whole genome shotgun (WGS) entry which is preliminary data.</text>
</comment>
<dbReference type="Proteomes" id="UP000070121">
    <property type="component" value="Unassembled WGS sequence"/>
</dbReference>